<accession>A0ABT1MXU0</accession>
<evidence type="ECO:0000313" key="1">
    <source>
        <dbReference type="EMBL" id="MCQ0971686.1"/>
    </source>
</evidence>
<name>A0ABT1MXU0_9RHOB</name>
<proteinExistence type="predicted"/>
<gene>
    <name evidence="1" type="ORF">MLD63_14780</name>
</gene>
<evidence type="ECO:0000313" key="2">
    <source>
        <dbReference type="Proteomes" id="UP001203945"/>
    </source>
</evidence>
<evidence type="ECO:0008006" key="3">
    <source>
        <dbReference type="Google" id="ProtNLM"/>
    </source>
</evidence>
<comment type="caution">
    <text evidence="1">The sequence shown here is derived from an EMBL/GenBank/DDBJ whole genome shotgun (WGS) entry which is preliminary data.</text>
</comment>
<protein>
    <recommendedName>
        <fullName evidence="3">Glyceraldehyde-3-phosphate dehydrogenase</fullName>
    </recommendedName>
</protein>
<dbReference type="Proteomes" id="UP001203945">
    <property type="component" value="Unassembled WGS sequence"/>
</dbReference>
<sequence>MTNQIAIALGVLIIGVLIADRQWLQGDLPLALARQMAALVEWVSFWR</sequence>
<dbReference type="EMBL" id="JAKZEU010000005">
    <property type="protein sequence ID" value="MCQ0971686.1"/>
    <property type="molecule type" value="Genomic_DNA"/>
</dbReference>
<dbReference type="RefSeq" id="WP_255330688.1">
    <property type="nucleotide sequence ID" value="NZ_JAKZEU010000005.1"/>
</dbReference>
<organism evidence="1 2">
    <name type="scientific">Paracoccus albicereus</name>
    <dbReference type="NCBI Taxonomy" id="2922394"/>
    <lineage>
        <taxon>Bacteria</taxon>
        <taxon>Pseudomonadati</taxon>
        <taxon>Pseudomonadota</taxon>
        <taxon>Alphaproteobacteria</taxon>
        <taxon>Rhodobacterales</taxon>
        <taxon>Paracoccaceae</taxon>
        <taxon>Paracoccus</taxon>
    </lineage>
</organism>
<reference evidence="1 2" key="1">
    <citation type="submission" date="2022-03" db="EMBL/GenBank/DDBJ databases">
        <authorList>
            <person name="He Y."/>
        </authorList>
    </citation>
    <scope>NUCLEOTIDE SEQUENCE [LARGE SCALE GENOMIC DNA]</scope>
    <source>
        <strain evidence="1 2">TK19116</strain>
    </source>
</reference>
<keyword evidence="2" id="KW-1185">Reference proteome</keyword>